<dbReference type="Proteomes" id="UP000010824">
    <property type="component" value="Chromosome"/>
</dbReference>
<keyword evidence="2" id="KW-1133">Transmembrane helix</keyword>
<dbReference type="Pfam" id="PF13240">
    <property type="entry name" value="Zn_Ribbon_1"/>
    <property type="match status" value="1"/>
</dbReference>
<keyword evidence="5" id="KW-1185">Reference proteome</keyword>
<proteinExistence type="predicted"/>
<evidence type="ECO:0000259" key="3">
    <source>
        <dbReference type="Pfam" id="PF13240"/>
    </source>
</evidence>
<dbReference type="EMBL" id="CP003167">
    <property type="protein sequence ID" value="AGB02732.1"/>
    <property type="molecule type" value="Genomic_DNA"/>
</dbReference>
<evidence type="ECO:0000313" key="4">
    <source>
        <dbReference type="EMBL" id="AGB02732.1"/>
    </source>
</evidence>
<dbReference type="InterPro" id="IPR006969">
    <property type="entry name" value="Stig-like"/>
</dbReference>
<keyword evidence="2" id="KW-0812">Transmembrane</keyword>
<dbReference type="HOGENOM" id="CLU_1259090_0_0_2"/>
<dbReference type="AlphaFoldDB" id="L0HDE7"/>
<dbReference type="SUPFAM" id="SSF57184">
    <property type="entry name" value="Growth factor receptor domain"/>
    <property type="match status" value="1"/>
</dbReference>
<accession>L0HDE7</accession>
<dbReference type="KEGG" id="mfo:Metfor_1705"/>
<dbReference type="Pfam" id="PF04885">
    <property type="entry name" value="Stig1"/>
    <property type="match status" value="1"/>
</dbReference>
<name>L0HDE7_METFS</name>
<gene>
    <name evidence="4" type="ordered locus">Metfor_1705</name>
</gene>
<dbReference type="InterPro" id="IPR026870">
    <property type="entry name" value="Zinc_ribbon_dom"/>
</dbReference>
<dbReference type="InParanoid" id="L0HDE7"/>
<organism evidence="4 5">
    <name type="scientific">Methanoregula formicica (strain DSM 22288 / NBRC 105244 / SMSP)</name>
    <dbReference type="NCBI Taxonomy" id="593750"/>
    <lineage>
        <taxon>Archaea</taxon>
        <taxon>Methanobacteriati</taxon>
        <taxon>Methanobacteriota</taxon>
        <taxon>Stenosarchaea group</taxon>
        <taxon>Methanomicrobia</taxon>
        <taxon>Methanomicrobiales</taxon>
        <taxon>Methanoregulaceae</taxon>
        <taxon>Methanoregula</taxon>
    </lineage>
</organism>
<feature type="transmembrane region" description="Helical" evidence="2">
    <location>
        <begin position="47"/>
        <end position="67"/>
    </location>
</feature>
<protein>
    <submittedName>
        <fullName evidence="4">Stigma-specific protein, Stig1</fullName>
    </submittedName>
</protein>
<reference evidence="4 5" key="2">
    <citation type="journal article" date="2014" name="Genome Announc.">
        <title>Complete Genome Sequence of Methanoregula formicica SMSPT, a Mesophilic Hydrogenotrophic Methanogen Isolated from a Methanogenic Upflow Anaerobic Sludge Blanket Reactor.</title>
        <authorList>
            <person name="Yamamoto K."/>
            <person name="Tamaki H."/>
            <person name="Cadillo-Quiroz H."/>
            <person name="Imachi H."/>
            <person name="Kyrpides N."/>
            <person name="Woyke T."/>
            <person name="Goodwin L."/>
            <person name="Zinder S.H."/>
            <person name="Kamagata Y."/>
            <person name="Liu W.T."/>
        </authorList>
    </citation>
    <scope>NUCLEOTIDE SEQUENCE [LARGE SCALE GENOMIC DNA]</scope>
    <source>
        <strain evidence="5">DSM 22288 / NBRC 105244 / SMSP</strain>
    </source>
</reference>
<dbReference type="eggNOG" id="arCOG01144">
    <property type="taxonomic scope" value="Archaea"/>
</dbReference>
<sequence length="219" mass="22385">MRSCPSCGAPAKPVDKFCGQCGAQLGTVTEIDGNEQTPRAPAFSKKVLIVILATGIIIAIAVGAIFLKSEGNATGNPVAANRTPSSYVIIETEAPLPAISTTPLITATPSPTAIPTTVTTPKHSTCPTDRRLCGTNCTDTLTDSSNCGYCGNACPRGQACVNGHCMLDCPAGKTACVEGCFNLETDPDHCGICSNNCPAGLVCSKGQCAPPPTTINRAL</sequence>
<evidence type="ECO:0000256" key="2">
    <source>
        <dbReference type="SAM" id="Phobius"/>
    </source>
</evidence>
<dbReference type="RefSeq" id="WP_015285695.1">
    <property type="nucleotide sequence ID" value="NC_019943.1"/>
</dbReference>
<dbReference type="PANTHER" id="PTHR33227:SF48">
    <property type="entry name" value="STIGMA-SPECIFIC STIG1-LIKE PROTEIN 4"/>
    <property type="match status" value="1"/>
</dbReference>
<reference evidence="5" key="1">
    <citation type="submission" date="2011-12" db="EMBL/GenBank/DDBJ databases">
        <title>Complete sequence of Methanoregula formicicum SMSP.</title>
        <authorList>
            <person name="Lucas S."/>
            <person name="Han J."/>
            <person name="Lapidus A."/>
            <person name="Cheng J.-F."/>
            <person name="Goodwin L."/>
            <person name="Pitluck S."/>
            <person name="Peters L."/>
            <person name="Ovchinnikova G."/>
            <person name="Teshima H."/>
            <person name="Detter J.C."/>
            <person name="Han C."/>
            <person name="Tapia R."/>
            <person name="Land M."/>
            <person name="Hauser L."/>
            <person name="Kyrpides N."/>
            <person name="Ivanova N."/>
            <person name="Pagani I."/>
            <person name="Imachi H."/>
            <person name="Tamaki H."/>
            <person name="Sekiguchi Y."/>
            <person name="Kamagata Y."/>
            <person name="Cadillo-Quiroz H."/>
            <person name="Zinder S."/>
            <person name="Liu W.-T."/>
            <person name="Woyke T."/>
        </authorList>
    </citation>
    <scope>NUCLEOTIDE SEQUENCE [LARGE SCALE GENOMIC DNA]</scope>
    <source>
        <strain evidence="5">DSM 22288 / NBRC 105244 / SMSP</strain>
    </source>
</reference>
<evidence type="ECO:0000256" key="1">
    <source>
        <dbReference type="ARBA" id="ARBA00022729"/>
    </source>
</evidence>
<dbReference type="GeneID" id="14308094"/>
<dbReference type="STRING" id="593750.Metfor_1705"/>
<evidence type="ECO:0000313" key="5">
    <source>
        <dbReference type="Proteomes" id="UP000010824"/>
    </source>
</evidence>
<dbReference type="InterPro" id="IPR009030">
    <property type="entry name" value="Growth_fac_rcpt_cys_sf"/>
</dbReference>
<keyword evidence="1" id="KW-0732">Signal</keyword>
<dbReference type="PANTHER" id="PTHR33227">
    <property type="entry name" value="STIGMA-SPECIFIC STIG1-LIKE PROTEIN 3"/>
    <property type="match status" value="1"/>
</dbReference>
<keyword evidence="2" id="KW-0472">Membrane</keyword>
<feature type="domain" description="Zinc-ribbon" evidence="3">
    <location>
        <begin position="4"/>
        <end position="25"/>
    </location>
</feature>